<proteinExistence type="predicted"/>
<evidence type="ECO:0000313" key="1">
    <source>
        <dbReference type="EMBL" id="KKL09104.1"/>
    </source>
</evidence>
<name>A0A0F9AHP0_9ZZZZ</name>
<reference evidence="1" key="1">
    <citation type="journal article" date="2015" name="Nature">
        <title>Complex archaea that bridge the gap between prokaryotes and eukaryotes.</title>
        <authorList>
            <person name="Spang A."/>
            <person name="Saw J.H."/>
            <person name="Jorgensen S.L."/>
            <person name="Zaremba-Niedzwiedzka K."/>
            <person name="Martijn J."/>
            <person name="Lind A.E."/>
            <person name="van Eijk R."/>
            <person name="Schleper C."/>
            <person name="Guy L."/>
            <person name="Ettema T.J."/>
        </authorList>
    </citation>
    <scope>NUCLEOTIDE SEQUENCE</scope>
</reference>
<feature type="non-terminal residue" evidence="1">
    <location>
        <position position="50"/>
    </location>
</feature>
<sequence>MRLVEQAEFDLIECNRCGDCCGSLFLSNDKSDEWGFWRHHGPLGWLELYA</sequence>
<dbReference type="AlphaFoldDB" id="A0A0F9AHP0"/>
<accession>A0A0F9AHP0</accession>
<organism evidence="1">
    <name type="scientific">marine sediment metagenome</name>
    <dbReference type="NCBI Taxonomy" id="412755"/>
    <lineage>
        <taxon>unclassified sequences</taxon>
        <taxon>metagenomes</taxon>
        <taxon>ecological metagenomes</taxon>
    </lineage>
</organism>
<gene>
    <name evidence="1" type="ORF">LCGC14_2569160</name>
</gene>
<dbReference type="EMBL" id="LAZR01042613">
    <property type="protein sequence ID" value="KKL09104.1"/>
    <property type="molecule type" value="Genomic_DNA"/>
</dbReference>
<protein>
    <submittedName>
        <fullName evidence="1">Uncharacterized protein</fullName>
    </submittedName>
</protein>
<comment type="caution">
    <text evidence="1">The sequence shown here is derived from an EMBL/GenBank/DDBJ whole genome shotgun (WGS) entry which is preliminary data.</text>
</comment>